<accession>A0A2P2QX32</accession>
<organism evidence="1">
    <name type="scientific">Rhizophora mucronata</name>
    <name type="common">Asiatic mangrove</name>
    <dbReference type="NCBI Taxonomy" id="61149"/>
    <lineage>
        <taxon>Eukaryota</taxon>
        <taxon>Viridiplantae</taxon>
        <taxon>Streptophyta</taxon>
        <taxon>Embryophyta</taxon>
        <taxon>Tracheophyta</taxon>
        <taxon>Spermatophyta</taxon>
        <taxon>Magnoliopsida</taxon>
        <taxon>eudicotyledons</taxon>
        <taxon>Gunneridae</taxon>
        <taxon>Pentapetalae</taxon>
        <taxon>rosids</taxon>
        <taxon>fabids</taxon>
        <taxon>Malpighiales</taxon>
        <taxon>Rhizophoraceae</taxon>
        <taxon>Rhizophora</taxon>
    </lineage>
</organism>
<sequence>MSYPEISISTLQCQFLDIVALVCLKFLPLAQWPSQYQFDQP</sequence>
<name>A0A2P2QX32_RHIMU</name>
<reference evidence="1" key="1">
    <citation type="submission" date="2018-02" db="EMBL/GenBank/DDBJ databases">
        <title>Rhizophora mucronata_Transcriptome.</title>
        <authorList>
            <person name="Meera S.P."/>
            <person name="Sreeshan A."/>
            <person name="Augustine A."/>
        </authorList>
    </citation>
    <scope>NUCLEOTIDE SEQUENCE</scope>
    <source>
        <tissue evidence="1">Leaf</tissue>
    </source>
</reference>
<dbReference type="AlphaFoldDB" id="A0A2P2QX32"/>
<evidence type="ECO:0000313" key="1">
    <source>
        <dbReference type="EMBL" id="MBX71570.1"/>
    </source>
</evidence>
<proteinExistence type="predicted"/>
<dbReference type="EMBL" id="GGEC01091086">
    <property type="protein sequence ID" value="MBX71570.1"/>
    <property type="molecule type" value="Transcribed_RNA"/>
</dbReference>
<protein>
    <submittedName>
        <fullName evidence="1">Uncharacterized protein</fullName>
    </submittedName>
</protein>